<gene>
    <name evidence="1" type="ORF">MSEDJ_22100</name>
</gene>
<evidence type="ECO:0000313" key="1">
    <source>
        <dbReference type="EMBL" id="BBY28114.1"/>
    </source>
</evidence>
<dbReference type="InterPro" id="IPR036186">
    <property type="entry name" value="Serpin_sf"/>
</dbReference>
<dbReference type="Proteomes" id="UP000467193">
    <property type="component" value="Chromosome"/>
</dbReference>
<proteinExistence type="predicted"/>
<evidence type="ECO:0008006" key="3">
    <source>
        <dbReference type="Google" id="ProtNLM"/>
    </source>
</evidence>
<sequence>MGTLPDQAALDRWAADETGGLIEKSPLDITADTLLMIASALAARVRWRTPFDSYLRAHGSEDGDPAQQWLRRTTFDLATAAVLDSAVTRVVVEGDGDVDVHLLLGDQRPGEVLATGLRELSARPMSVWPPTWTAVGPVPLCVSEGAQDVLTRLVAAGFVAAAVTAFDVSCTGPPPEERYLVTAVAVAFDHPFGFLAVHRPSRLAVVAGWVNGPFQPAQA</sequence>
<protein>
    <recommendedName>
        <fullName evidence="3">Serpin domain-containing protein</fullName>
    </recommendedName>
</protein>
<dbReference type="KEGG" id="msei:MSEDJ_22100"/>
<name>A0A7I7QP70_9MYCO</name>
<dbReference type="AlphaFoldDB" id="A0A7I7QP70"/>
<accession>A0A7I7QP70</accession>
<reference evidence="1 2" key="1">
    <citation type="journal article" date="2019" name="Emerg. Microbes Infect.">
        <title>Comprehensive subspecies identification of 175 nontuberculous mycobacteria species based on 7547 genomic profiles.</title>
        <authorList>
            <person name="Matsumoto Y."/>
            <person name="Kinjo T."/>
            <person name="Motooka D."/>
            <person name="Nabeya D."/>
            <person name="Jung N."/>
            <person name="Uechi K."/>
            <person name="Horii T."/>
            <person name="Iida T."/>
            <person name="Fujita J."/>
            <person name="Nakamura S."/>
        </authorList>
    </citation>
    <scope>NUCLEOTIDE SEQUENCE [LARGE SCALE GENOMIC DNA]</scope>
    <source>
        <strain evidence="1 2">JCM 17899</strain>
    </source>
</reference>
<evidence type="ECO:0000313" key="2">
    <source>
        <dbReference type="Proteomes" id="UP000467193"/>
    </source>
</evidence>
<keyword evidence="2" id="KW-1185">Reference proteome</keyword>
<dbReference type="SUPFAM" id="SSF56574">
    <property type="entry name" value="Serpins"/>
    <property type="match status" value="1"/>
</dbReference>
<organism evidence="1 2">
    <name type="scientific">Mycolicibacterium sediminis</name>
    <dbReference type="NCBI Taxonomy" id="1286180"/>
    <lineage>
        <taxon>Bacteria</taxon>
        <taxon>Bacillati</taxon>
        <taxon>Actinomycetota</taxon>
        <taxon>Actinomycetes</taxon>
        <taxon>Mycobacteriales</taxon>
        <taxon>Mycobacteriaceae</taxon>
        <taxon>Mycolicibacterium</taxon>
    </lineage>
</organism>
<dbReference type="EMBL" id="AP022588">
    <property type="protein sequence ID" value="BBY28114.1"/>
    <property type="molecule type" value="Genomic_DNA"/>
</dbReference>
<dbReference type="InterPro" id="IPR042178">
    <property type="entry name" value="Serpin_sf_1"/>
</dbReference>
<dbReference type="Gene3D" id="3.30.497.10">
    <property type="entry name" value="Antithrombin, subunit I, domain 2"/>
    <property type="match status" value="1"/>
</dbReference>